<evidence type="ECO:0000259" key="4">
    <source>
        <dbReference type="Pfam" id="PF12697"/>
    </source>
</evidence>
<evidence type="ECO:0000313" key="6">
    <source>
        <dbReference type="Proteomes" id="UP000799770"/>
    </source>
</evidence>
<keyword evidence="3" id="KW-1133">Transmembrane helix</keyword>
<feature type="domain" description="AB hydrolase-1" evidence="4">
    <location>
        <begin position="98"/>
        <end position="436"/>
    </location>
</feature>
<dbReference type="SUPFAM" id="SSF53474">
    <property type="entry name" value="alpha/beta-Hydrolases"/>
    <property type="match status" value="1"/>
</dbReference>
<evidence type="ECO:0000256" key="1">
    <source>
        <dbReference type="ARBA" id="ARBA00022801"/>
    </source>
</evidence>
<dbReference type="AlphaFoldDB" id="A0A6A5Z4S4"/>
<keyword evidence="6" id="KW-1185">Reference proteome</keyword>
<sequence>MSVGSVLGDLAWRTFAFCFGIFNFIAMAFVAGTRDDAFSDRTHDHEKMELADAQEKYWDLQLSPFAGFKHKFFTTRNGVKLHYVTNAKEGTKSGKIAIFIHGFPDSYVLWRSILGSPALSAHTLIAVDLPGFGGSDSLPVYDPENVLESLAGFILGIREQYLQEGGKVVMVTHDWGGIVGGRLASEAKELADRWIIIGAVLIPQLQSNANTHIASAKQMLHTWIKWPFNPRLFKAALKTMSPVFGQIGKSFYIFILQLPFPLAHRFTTMGNFWFLRVLHMVQAKVITKKGKSKKLLSWAQKADWMAISSGPGAGQFPKTTSAKEGYSESVRNRVKDFGMSQKIRLYRDGLFSGTWEKSLETVVALSEIPSTRSGSGAGLFEDGPPGSLRVPATIIYGKNDMAFESRLCLDSIGDYLVKGSQVFVANECGHWMPHEEEGVYIIEAVTAWALQEGDEKDEGLRKRVERLGEDVRWVVEK</sequence>
<organism evidence="5 6">
    <name type="scientific">Lophiotrema nucula</name>
    <dbReference type="NCBI Taxonomy" id="690887"/>
    <lineage>
        <taxon>Eukaryota</taxon>
        <taxon>Fungi</taxon>
        <taxon>Dikarya</taxon>
        <taxon>Ascomycota</taxon>
        <taxon>Pezizomycotina</taxon>
        <taxon>Dothideomycetes</taxon>
        <taxon>Pleosporomycetidae</taxon>
        <taxon>Pleosporales</taxon>
        <taxon>Lophiotremataceae</taxon>
        <taxon>Lophiotrema</taxon>
    </lineage>
</organism>
<dbReference type="InterPro" id="IPR029058">
    <property type="entry name" value="AB_hydrolase_fold"/>
</dbReference>
<evidence type="ECO:0000256" key="2">
    <source>
        <dbReference type="ARBA" id="ARBA00038334"/>
    </source>
</evidence>
<dbReference type="Proteomes" id="UP000799770">
    <property type="component" value="Unassembled WGS sequence"/>
</dbReference>
<dbReference type="InterPro" id="IPR000073">
    <property type="entry name" value="AB_hydrolase_1"/>
</dbReference>
<keyword evidence="3" id="KW-0812">Transmembrane</keyword>
<keyword evidence="1 5" id="KW-0378">Hydrolase</keyword>
<dbReference type="GO" id="GO:0016787">
    <property type="term" value="F:hydrolase activity"/>
    <property type="evidence" value="ECO:0007669"/>
    <property type="project" value="UniProtKB-KW"/>
</dbReference>
<evidence type="ECO:0000256" key="3">
    <source>
        <dbReference type="SAM" id="Phobius"/>
    </source>
</evidence>
<gene>
    <name evidence="5" type="ORF">BDV96DRAFT_576758</name>
</gene>
<proteinExistence type="inferred from homology"/>
<dbReference type="PRINTS" id="PR00412">
    <property type="entry name" value="EPOXHYDRLASE"/>
</dbReference>
<reference evidence="5" key="1">
    <citation type="journal article" date="2020" name="Stud. Mycol.">
        <title>101 Dothideomycetes genomes: a test case for predicting lifestyles and emergence of pathogens.</title>
        <authorList>
            <person name="Haridas S."/>
            <person name="Albert R."/>
            <person name="Binder M."/>
            <person name="Bloem J."/>
            <person name="Labutti K."/>
            <person name="Salamov A."/>
            <person name="Andreopoulos B."/>
            <person name="Baker S."/>
            <person name="Barry K."/>
            <person name="Bills G."/>
            <person name="Bluhm B."/>
            <person name="Cannon C."/>
            <person name="Castanera R."/>
            <person name="Culley D."/>
            <person name="Daum C."/>
            <person name="Ezra D."/>
            <person name="Gonzalez J."/>
            <person name="Henrissat B."/>
            <person name="Kuo A."/>
            <person name="Liang C."/>
            <person name="Lipzen A."/>
            <person name="Lutzoni F."/>
            <person name="Magnuson J."/>
            <person name="Mondo S."/>
            <person name="Nolan M."/>
            <person name="Ohm R."/>
            <person name="Pangilinan J."/>
            <person name="Park H.-J."/>
            <person name="Ramirez L."/>
            <person name="Alfaro M."/>
            <person name="Sun H."/>
            <person name="Tritt A."/>
            <person name="Yoshinaga Y."/>
            <person name="Zwiers L.-H."/>
            <person name="Turgeon B."/>
            <person name="Goodwin S."/>
            <person name="Spatafora J."/>
            <person name="Crous P."/>
            <person name="Grigoriev I."/>
        </authorList>
    </citation>
    <scope>NUCLEOTIDE SEQUENCE</scope>
    <source>
        <strain evidence="5">CBS 627.86</strain>
    </source>
</reference>
<dbReference type="PANTHER" id="PTHR43329">
    <property type="entry name" value="EPOXIDE HYDROLASE"/>
    <property type="match status" value="1"/>
</dbReference>
<dbReference type="OrthoDB" id="6431331at2759"/>
<dbReference type="Gene3D" id="3.40.50.1820">
    <property type="entry name" value="alpha/beta hydrolase"/>
    <property type="match status" value="1"/>
</dbReference>
<comment type="similarity">
    <text evidence="2">Belongs to the AB hydrolase superfamily. Epoxide hydrolase family.</text>
</comment>
<dbReference type="InterPro" id="IPR000639">
    <property type="entry name" value="Epox_hydrolase-like"/>
</dbReference>
<name>A0A6A5Z4S4_9PLEO</name>
<evidence type="ECO:0000313" key="5">
    <source>
        <dbReference type="EMBL" id="KAF2114422.1"/>
    </source>
</evidence>
<keyword evidence="3" id="KW-0472">Membrane</keyword>
<protein>
    <submittedName>
        <fullName evidence="5">Alpha/Beta hydrolase protein</fullName>
    </submittedName>
</protein>
<accession>A0A6A5Z4S4</accession>
<dbReference type="EMBL" id="ML977325">
    <property type="protein sequence ID" value="KAF2114422.1"/>
    <property type="molecule type" value="Genomic_DNA"/>
</dbReference>
<feature type="transmembrane region" description="Helical" evidence="3">
    <location>
        <begin position="12"/>
        <end position="31"/>
    </location>
</feature>
<dbReference type="Pfam" id="PF12697">
    <property type="entry name" value="Abhydrolase_6"/>
    <property type="match status" value="1"/>
</dbReference>